<comment type="similarity">
    <text evidence="2">Belongs to the sterol desaturase family.</text>
</comment>
<evidence type="ECO:0000256" key="1">
    <source>
        <dbReference type="ARBA" id="ARBA00004141"/>
    </source>
</evidence>
<evidence type="ECO:0000259" key="8">
    <source>
        <dbReference type="Pfam" id="PF12076"/>
    </source>
</evidence>
<feature type="transmembrane region" description="Helical" evidence="6">
    <location>
        <begin position="902"/>
        <end position="930"/>
    </location>
</feature>
<keyword evidence="4 6" id="KW-1133">Transmembrane helix</keyword>
<dbReference type="InterPro" id="IPR050307">
    <property type="entry name" value="Sterol_Desaturase_Related"/>
</dbReference>
<feature type="transmembrane region" description="Helical" evidence="6">
    <location>
        <begin position="765"/>
        <end position="785"/>
    </location>
</feature>
<dbReference type="InterPro" id="IPR006694">
    <property type="entry name" value="Fatty_acid_hydroxylase"/>
</dbReference>
<accession>A0A061DWE4</accession>
<dbReference type="GO" id="GO:0008610">
    <property type="term" value="P:lipid biosynthetic process"/>
    <property type="evidence" value="ECO:0007669"/>
    <property type="project" value="InterPro"/>
</dbReference>
<dbReference type="GO" id="GO:0005506">
    <property type="term" value="F:iron ion binding"/>
    <property type="evidence" value="ECO:0007669"/>
    <property type="project" value="InterPro"/>
</dbReference>
<organism evidence="9 10">
    <name type="scientific">Theobroma cacao</name>
    <name type="common">Cacao</name>
    <name type="synonym">Cocoa</name>
    <dbReference type="NCBI Taxonomy" id="3641"/>
    <lineage>
        <taxon>Eukaryota</taxon>
        <taxon>Viridiplantae</taxon>
        <taxon>Streptophyta</taxon>
        <taxon>Embryophyta</taxon>
        <taxon>Tracheophyta</taxon>
        <taxon>Spermatophyta</taxon>
        <taxon>Magnoliopsida</taxon>
        <taxon>eudicotyledons</taxon>
        <taxon>Gunneridae</taxon>
        <taxon>Pentapetalae</taxon>
        <taxon>rosids</taxon>
        <taxon>malvids</taxon>
        <taxon>Malvales</taxon>
        <taxon>Malvaceae</taxon>
        <taxon>Byttnerioideae</taxon>
        <taxon>Theobroma</taxon>
    </lineage>
</organism>
<evidence type="ECO:0000256" key="5">
    <source>
        <dbReference type="ARBA" id="ARBA00023136"/>
    </source>
</evidence>
<protein>
    <submittedName>
        <fullName evidence="9">Fatty acid hydroxylase superfamily</fullName>
    </submittedName>
</protein>
<sequence>MEFIIFKATCLPSTYSLVMSKGEKEADLGYLLIFPFLMTRVLHNQIWISLSRYRTAKGKNRIVDKGIDFEQVDRESNWDDQIILNGILFYLANMIMPGASHLPLWRSDGFIIVILLHMGPVEFLYYWLHRALHHHFLYSRYHSHHHSSIATEPITSVIHPFAEEVAYFLLFAIPLMTMVFTGTASIAAISGYLTYTDFMNNMGHCNFELVPKWVFSTCPPLKFLMYTPSYHSLHHIQFRTNYSLFMPMYDYLYGTVDKSSDDLYETSLKRQEESPDIVNLTHLTSTDSIYHLRLGFASLASKPYAFKWYFTMAMWPLSCWSGVLIWFYGRTFVSESNTFNNLKLQSWVVPRYTMHYLLQRKQKDLNYLIEEALLEADSKGAKVHEELNGNGELYIQRHPQLRIKLVDGSSLTAAVVVNSIPKETTQVLLTGRISKVGYAIALALCQKGVQVAAMNEDEYQKLQHSGCQFGKNLVLAENYDQKIWLVGEGLTDKEQLRATKGSVFIPFTQFPPKKLLKDCYYHTTPALVAPKSLDNIHSCENWLARRVMSAWRVAGIVHGLEGWNVHECGQTMFSMDKVWEATLRHGYGWWEMGLTQKEQLKAAQGTIFIPFSQFPPRKVRKDCYYRSTPAMVAPKSLKNMHSCEMISPLFILPIFLFASQINGSSRFVEIMATLLILLSYRDNLVLAGSKVLLPRVRGCVEIRLPRQAAEKYGNQTRRSHRLALETSWELQGRIVCMVQYAILTPWVIHSTYSLVMSKGEKEADLGYLLIFPLLMTRVLHNQIWISLSRYRTAKGKNRIVDKGIDFEQVDRESNWDDQIVLNGILFYLANMIMPGASHLPLWRSDGFIIVILLHMGPVEFLYYWLHRALHHHFLYSRYHSHHHSSIATEPITSVIHPFAEEVAYFLLFAIPLMTMVLTGTASIAAISSYITYTDFMNNMGHCNFELVPKWVFSTFPPLKFLMYTPSYHSLHHTQFRTNYSLFMPMYDYLYGTVDKSSDDLYETSLKRQEESPDIVHLTHLTTTDSIYHLRLGFASLASKPYAFKWYFTMAMWPLSCWSRVLAWFYGRTFVSESNTFNDLKLQSWVVPRYTMHYLLQREQKDLNYLIEEALLEADSKGAKVHEELNGNGELYIQRQPQLRIKLVDGSSLAAAVVVNSIPKETTQVLLTGRISKVGYAIALALCQKGVQVAAMNEDEYQKLQDSDCQFGKNLVLAENYDQKIWLVGEGLTDKEQLKATKGTVLIPFTQFPPKKLLKDCYYHTTPAMVAPKSLDNIHSCENWLARRVISAWRVAGIVHGLEGWNVHECGQTMFSMDKVWEATLHHGFCPLSLSI</sequence>
<dbReference type="PANTHER" id="PTHR11863">
    <property type="entry name" value="STEROL DESATURASE"/>
    <property type="match status" value="1"/>
</dbReference>
<feature type="domain" description="Very-long-chain aldehyde decarbonylase CER1-like C-terminal" evidence="8">
    <location>
        <begin position="427"/>
        <end position="587"/>
    </location>
</feature>
<dbReference type="eggNOG" id="ENOG502QR3T">
    <property type="taxonomic scope" value="Eukaryota"/>
</dbReference>
<comment type="subcellular location">
    <subcellularLocation>
        <location evidence="1">Membrane</location>
        <topology evidence="1">Multi-pass membrane protein</topology>
    </subcellularLocation>
</comment>
<feature type="domain" description="Fatty acid hydroxylase" evidence="7">
    <location>
        <begin position="116"/>
        <end position="255"/>
    </location>
</feature>
<name>A0A061DWE4_THECC</name>
<feature type="domain" description="Very-long-chain aldehyde decarbonylase CER1-like C-terminal" evidence="8">
    <location>
        <begin position="593"/>
        <end position="647"/>
    </location>
</feature>
<keyword evidence="10" id="KW-1185">Reference proteome</keyword>
<evidence type="ECO:0000313" key="9">
    <source>
        <dbReference type="EMBL" id="EOX97015.1"/>
    </source>
</evidence>
<dbReference type="Pfam" id="PF04116">
    <property type="entry name" value="FA_hydroxylase"/>
    <property type="match status" value="2"/>
</dbReference>
<dbReference type="GO" id="GO:0016020">
    <property type="term" value="C:membrane"/>
    <property type="evidence" value="ECO:0007669"/>
    <property type="project" value="UniProtKB-SubCell"/>
</dbReference>
<dbReference type="InterPro" id="IPR021940">
    <property type="entry name" value="CER1-like_C"/>
</dbReference>
<dbReference type="OMA" id="LANMIMP"/>
<proteinExistence type="inferred from homology"/>
<evidence type="ECO:0000256" key="2">
    <source>
        <dbReference type="ARBA" id="ARBA00009324"/>
    </source>
</evidence>
<feature type="transmembrane region" description="Helical" evidence="6">
    <location>
        <begin position="110"/>
        <end position="128"/>
    </location>
</feature>
<gene>
    <name evidence="9" type="ORF">TCM_006139</name>
</gene>
<dbReference type="GO" id="GO:0016491">
    <property type="term" value="F:oxidoreductase activity"/>
    <property type="evidence" value="ECO:0007669"/>
    <property type="project" value="InterPro"/>
</dbReference>
<feature type="transmembrane region" description="Helical" evidence="6">
    <location>
        <begin position="82"/>
        <end position="104"/>
    </location>
</feature>
<evidence type="ECO:0000256" key="3">
    <source>
        <dbReference type="ARBA" id="ARBA00022692"/>
    </source>
</evidence>
<evidence type="ECO:0000259" key="7">
    <source>
        <dbReference type="Pfam" id="PF04116"/>
    </source>
</evidence>
<feature type="domain" description="Fatty acid hydroxylase" evidence="7">
    <location>
        <begin position="853"/>
        <end position="992"/>
    </location>
</feature>
<feature type="transmembrane region" description="Helical" evidence="6">
    <location>
        <begin position="165"/>
        <end position="193"/>
    </location>
</feature>
<feature type="transmembrane region" description="Helical" evidence="6">
    <location>
        <begin position="819"/>
        <end position="839"/>
    </location>
</feature>
<evidence type="ECO:0000256" key="4">
    <source>
        <dbReference type="ARBA" id="ARBA00022989"/>
    </source>
</evidence>
<evidence type="ECO:0000313" key="10">
    <source>
        <dbReference type="Proteomes" id="UP000026915"/>
    </source>
</evidence>
<dbReference type="EMBL" id="CM001880">
    <property type="protein sequence ID" value="EOX97015.1"/>
    <property type="molecule type" value="Genomic_DNA"/>
</dbReference>
<feature type="domain" description="Very-long-chain aldehyde decarbonylase CER1-like C-terminal" evidence="8">
    <location>
        <begin position="1164"/>
        <end position="1326"/>
    </location>
</feature>
<keyword evidence="3 6" id="KW-0812">Transmembrane</keyword>
<dbReference type="Pfam" id="PF12076">
    <property type="entry name" value="CER1-like_C"/>
    <property type="match status" value="3"/>
</dbReference>
<reference evidence="9 10" key="1">
    <citation type="journal article" date="2013" name="Genome Biol.">
        <title>The genome sequence of the most widely cultivated cacao type and its use to identify candidate genes regulating pod color.</title>
        <authorList>
            <person name="Motamayor J.C."/>
            <person name="Mockaitis K."/>
            <person name="Schmutz J."/>
            <person name="Haiminen N."/>
            <person name="Iii D.L."/>
            <person name="Cornejo O."/>
            <person name="Findley S.D."/>
            <person name="Zheng P."/>
            <person name="Utro F."/>
            <person name="Royaert S."/>
            <person name="Saski C."/>
            <person name="Jenkins J."/>
            <person name="Podicheti R."/>
            <person name="Zhao M."/>
            <person name="Scheffler B.E."/>
            <person name="Stack J.C."/>
            <person name="Feltus F.A."/>
            <person name="Mustiga G.M."/>
            <person name="Amores F."/>
            <person name="Phillips W."/>
            <person name="Marelli J.P."/>
            <person name="May G.D."/>
            <person name="Shapiro H."/>
            <person name="Ma J."/>
            <person name="Bustamante C.D."/>
            <person name="Schnell R.J."/>
            <person name="Main D."/>
            <person name="Gilbert D."/>
            <person name="Parida L."/>
            <person name="Kuhn D.N."/>
        </authorList>
    </citation>
    <scope>NUCLEOTIDE SEQUENCE [LARGE SCALE GENOMIC DNA]</scope>
    <source>
        <strain evidence="10">cv. Matina 1-6</strain>
    </source>
</reference>
<dbReference type="HOGENOM" id="CLU_259075_0_0_1"/>
<dbReference type="Proteomes" id="UP000026915">
    <property type="component" value="Chromosome 2"/>
</dbReference>
<evidence type="ECO:0000256" key="6">
    <source>
        <dbReference type="SAM" id="Phobius"/>
    </source>
</evidence>
<keyword evidence="5 6" id="KW-0472">Membrane</keyword>
<dbReference type="InParanoid" id="A0A061DWE4"/>
<feature type="transmembrane region" description="Helical" evidence="6">
    <location>
        <begin position="846"/>
        <end position="865"/>
    </location>
</feature>
<dbReference type="Gramene" id="EOX97015">
    <property type="protein sequence ID" value="EOX97015"/>
    <property type="gene ID" value="TCM_006139"/>
</dbReference>